<evidence type="ECO:0000313" key="1">
    <source>
        <dbReference type="EMBL" id="DAE07980.1"/>
    </source>
</evidence>
<name>A0A8S5PP51_9CAUD</name>
<reference evidence="1" key="1">
    <citation type="journal article" date="2021" name="Proc. Natl. Acad. Sci. U.S.A.">
        <title>A Catalog of Tens of Thousands of Viruses from Human Metagenomes Reveals Hidden Associations with Chronic Diseases.</title>
        <authorList>
            <person name="Tisza M.J."/>
            <person name="Buck C.B."/>
        </authorList>
    </citation>
    <scope>NUCLEOTIDE SEQUENCE</scope>
    <source>
        <strain evidence="1">CtbLB3</strain>
    </source>
</reference>
<dbReference type="Gene3D" id="1.20.120.330">
    <property type="entry name" value="Nucleotidyltransferases domain 2"/>
    <property type="match status" value="1"/>
</dbReference>
<organism evidence="1">
    <name type="scientific">Siphoviridae sp. ctbLB3</name>
    <dbReference type="NCBI Taxonomy" id="2825565"/>
    <lineage>
        <taxon>Viruses</taxon>
        <taxon>Duplodnaviria</taxon>
        <taxon>Heunggongvirae</taxon>
        <taxon>Uroviricota</taxon>
        <taxon>Caudoviricetes</taxon>
    </lineage>
</organism>
<accession>A0A8S5PP51</accession>
<evidence type="ECO:0008006" key="2">
    <source>
        <dbReference type="Google" id="ProtNLM"/>
    </source>
</evidence>
<sequence>MSTPENLLDLAKQQIALNHETAYRSACHLAYYALFHAAYEFVNHDTNAQISDTHALHSAIRRYLKERKSDKLLVNLGRALANAFDIRVQADYFLQEPINHDTAELQYENCHNYLTQLRQRQAKNQA</sequence>
<dbReference type="EMBL" id="BK015460">
    <property type="protein sequence ID" value="DAE07980.1"/>
    <property type="molecule type" value="Genomic_DNA"/>
</dbReference>
<proteinExistence type="predicted"/>
<protein>
    <recommendedName>
        <fullName evidence="2">HEPN domain-containing protein</fullName>
    </recommendedName>
</protein>